<keyword evidence="1" id="KW-1133">Transmembrane helix</keyword>
<keyword evidence="1" id="KW-0812">Transmembrane</keyword>
<feature type="transmembrane region" description="Helical" evidence="1">
    <location>
        <begin position="54"/>
        <end position="76"/>
    </location>
</feature>
<dbReference type="EMBL" id="CP024087">
    <property type="protein sequence ID" value="AYF30541.1"/>
    <property type="molecule type" value="Genomic_DNA"/>
</dbReference>
<accession>A0A386WQS8</accession>
<feature type="transmembrane region" description="Helical" evidence="1">
    <location>
        <begin position="12"/>
        <end position="33"/>
    </location>
</feature>
<sequence length="108" mass="11265">MSLRDTNGTFVAIQLALAALGVLLLVFGLRLAVTRRPYKVESSSGQPTSSEQIQAFRLSSGIALLGAGLLAGQVVVALDMPYLGQYVLFGVALLTTLGAVGLFLPSRS</sequence>
<organism evidence="2 3">
    <name type="scientific">Micromonospora tulbaghiae</name>
    <dbReference type="NCBI Taxonomy" id="479978"/>
    <lineage>
        <taxon>Bacteria</taxon>
        <taxon>Bacillati</taxon>
        <taxon>Actinomycetota</taxon>
        <taxon>Actinomycetes</taxon>
        <taxon>Micromonosporales</taxon>
        <taxon>Micromonosporaceae</taxon>
        <taxon>Micromonospora</taxon>
    </lineage>
</organism>
<evidence type="ECO:0000256" key="1">
    <source>
        <dbReference type="SAM" id="Phobius"/>
    </source>
</evidence>
<proteinExistence type="predicted"/>
<dbReference type="KEGG" id="mtua:CSH63_24480"/>
<dbReference type="RefSeq" id="WP_120572259.1">
    <property type="nucleotide sequence ID" value="NZ_CP024087.1"/>
</dbReference>
<evidence type="ECO:0000313" key="3">
    <source>
        <dbReference type="Proteomes" id="UP000267804"/>
    </source>
</evidence>
<gene>
    <name evidence="2" type="ORF">CSH63_24480</name>
</gene>
<evidence type="ECO:0000313" key="2">
    <source>
        <dbReference type="EMBL" id="AYF30541.1"/>
    </source>
</evidence>
<name>A0A386WQS8_9ACTN</name>
<dbReference type="AlphaFoldDB" id="A0A386WQS8"/>
<protein>
    <submittedName>
        <fullName evidence="2">Uncharacterized protein</fullName>
    </submittedName>
</protein>
<feature type="transmembrane region" description="Helical" evidence="1">
    <location>
        <begin position="82"/>
        <end position="104"/>
    </location>
</feature>
<dbReference type="Proteomes" id="UP000267804">
    <property type="component" value="Chromosome"/>
</dbReference>
<reference evidence="2 3" key="1">
    <citation type="submission" date="2017-10" db="EMBL/GenBank/DDBJ databases">
        <title>Integration of genomic and chemical information greatly accelerates assignment of the full stereostructure of myelolactone, a potent inhibitor of myeloma from a marine-derived Micromonospora.</title>
        <authorList>
            <person name="Kim M.C."/>
            <person name="Machado H."/>
            <person name="Jensen P.R."/>
            <person name="Fenical W."/>
        </authorList>
    </citation>
    <scope>NUCLEOTIDE SEQUENCE [LARGE SCALE GENOMIC DNA]</scope>
    <source>
        <strain evidence="2 3">CNY-010</strain>
    </source>
</reference>
<keyword evidence="1" id="KW-0472">Membrane</keyword>